<evidence type="ECO:0000313" key="1">
    <source>
        <dbReference type="EMBL" id="KAI5324236.1"/>
    </source>
</evidence>
<dbReference type="Proteomes" id="UP001054821">
    <property type="component" value="Chromosome 6"/>
</dbReference>
<organism evidence="1 2">
    <name type="scientific">Prunus dulcis</name>
    <name type="common">Almond</name>
    <name type="synonym">Amygdalus dulcis</name>
    <dbReference type="NCBI Taxonomy" id="3755"/>
    <lineage>
        <taxon>Eukaryota</taxon>
        <taxon>Viridiplantae</taxon>
        <taxon>Streptophyta</taxon>
        <taxon>Embryophyta</taxon>
        <taxon>Tracheophyta</taxon>
        <taxon>Spermatophyta</taxon>
        <taxon>Magnoliopsida</taxon>
        <taxon>eudicotyledons</taxon>
        <taxon>Gunneridae</taxon>
        <taxon>Pentapetalae</taxon>
        <taxon>rosids</taxon>
        <taxon>fabids</taxon>
        <taxon>Rosales</taxon>
        <taxon>Rosaceae</taxon>
        <taxon>Amygdaloideae</taxon>
        <taxon>Amygdaleae</taxon>
        <taxon>Prunus</taxon>
    </lineage>
</organism>
<reference evidence="1 2" key="1">
    <citation type="journal article" date="2022" name="G3 (Bethesda)">
        <title>Whole-genome sequence and methylome profiling of the almond [Prunus dulcis (Mill.) D.A. Webb] cultivar 'Nonpareil'.</title>
        <authorList>
            <person name="D'Amico-Willman K.M."/>
            <person name="Ouma W.Z."/>
            <person name="Meulia T."/>
            <person name="Sideli G.M."/>
            <person name="Gradziel T.M."/>
            <person name="Fresnedo-Ramirez J."/>
        </authorList>
    </citation>
    <scope>NUCLEOTIDE SEQUENCE [LARGE SCALE GENOMIC DNA]</scope>
    <source>
        <strain evidence="1">Clone GOH B32 T37-40</strain>
    </source>
</reference>
<dbReference type="EMBL" id="JAJFAZ020000006">
    <property type="protein sequence ID" value="KAI5324236.1"/>
    <property type="molecule type" value="Genomic_DNA"/>
</dbReference>
<gene>
    <name evidence="1" type="ORF">L3X38_033309</name>
</gene>
<proteinExistence type="predicted"/>
<accession>A0AAD4VGS7</accession>
<evidence type="ECO:0000313" key="2">
    <source>
        <dbReference type="Proteomes" id="UP001054821"/>
    </source>
</evidence>
<dbReference type="AlphaFoldDB" id="A0AAD4VGS7"/>
<sequence>MSDTNIEEEKKVAVEDTSRRLYSFWAERAAEHGSTANLMEFLHEGPEDDALELEEVQLAPSAMDDSKAEVQDPLLEINLGTEDNHRPIYISGLMELELRAKMEELLREFKDFFTWDYTEMLGLSRDLI</sequence>
<keyword evidence="2" id="KW-1185">Reference proteome</keyword>
<name>A0AAD4VGS7_PRUDU</name>
<protein>
    <submittedName>
        <fullName evidence="1">Uncharacterized protein</fullName>
    </submittedName>
</protein>
<comment type="caution">
    <text evidence="1">The sequence shown here is derived from an EMBL/GenBank/DDBJ whole genome shotgun (WGS) entry which is preliminary data.</text>
</comment>